<gene>
    <name evidence="2" type="ORF">KK083_09025</name>
</gene>
<dbReference type="Gene3D" id="1.20.1260.10">
    <property type="match status" value="1"/>
</dbReference>
<dbReference type="SUPFAM" id="SSF47240">
    <property type="entry name" value="Ferritin-like"/>
    <property type="match status" value="1"/>
</dbReference>
<dbReference type="EMBL" id="JAHESF010000007">
    <property type="protein sequence ID" value="MBT1697014.1"/>
    <property type="molecule type" value="Genomic_DNA"/>
</dbReference>
<evidence type="ECO:0000259" key="1">
    <source>
        <dbReference type="Pfam" id="PF00156"/>
    </source>
</evidence>
<dbReference type="InterPro" id="IPR000836">
    <property type="entry name" value="PRTase_dom"/>
</dbReference>
<accession>A0AAP2GIF8</accession>
<dbReference type="Gene3D" id="3.30.1310.20">
    <property type="entry name" value="PRTase-like"/>
    <property type="match status" value="1"/>
</dbReference>
<dbReference type="PANTHER" id="PTHR30565">
    <property type="entry name" value="PROTEIN YCIF"/>
    <property type="match status" value="1"/>
</dbReference>
<evidence type="ECO:0000313" key="3">
    <source>
        <dbReference type="Proteomes" id="UP001319200"/>
    </source>
</evidence>
<protein>
    <submittedName>
        <fullName evidence="2">DUF892 family protein</fullName>
    </submittedName>
</protein>
<dbReference type="InterPro" id="IPR012347">
    <property type="entry name" value="Ferritin-like"/>
</dbReference>
<comment type="caution">
    <text evidence="2">The sequence shown here is derived from an EMBL/GenBank/DDBJ whole genome shotgun (WGS) entry which is preliminary data.</text>
</comment>
<reference evidence="2 3" key="1">
    <citation type="submission" date="2021-05" db="EMBL/GenBank/DDBJ databases">
        <title>A Polyphasic approach of four new species of the genus Ohtaekwangia: Ohtaekwangia histidinii sp. nov., Ohtaekwangia cretensis sp. nov., Ohtaekwangia indiensis sp. nov., Ohtaekwangia reichenbachii sp. nov. from diverse environment.</title>
        <authorList>
            <person name="Octaviana S."/>
        </authorList>
    </citation>
    <scope>NUCLEOTIDE SEQUENCE [LARGE SCALE GENOMIC DNA]</scope>
    <source>
        <strain evidence="2 3">PWU4</strain>
    </source>
</reference>
<dbReference type="InterPro" id="IPR029057">
    <property type="entry name" value="PRTase-like"/>
</dbReference>
<dbReference type="InterPro" id="IPR009078">
    <property type="entry name" value="Ferritin-like_SF"/>
</dbReference>
<dbReference type="Gene3D" id="3.40.50.2020">
    <property type="match status" value="1"/>
</dbReference>
<feature type="domain" description="Phosphoribosyltransferase" evidence="1">
    <location>
        <begin position="20"/>
        <end position="170"/>
    </location>
</feature>
<dbReference type="RefSeq" id="WP_254162670.1">
    <property type="nucleotide sequence ID" value="NZ_JAHESF010000007.1"/>
</dbReference>
<dbReference type="SUPFAM" id="SSF53271">
    <property type="entry name" value="PRTase-like"/>
    <property type="match status" value="1"/>
</dbReference>
<keyword evidence="3" id="KW-1185">Reference proteome</keyword>
<dbReference type="AlphaFoldDB" id="A0AAP2GIF8"/>
<organism evidence="2 3">
    <name type="scientific">Chryseosolibacter histidini</name>
    <dbReference type="NCBI Taxonomy" id="2782349"/>
    <lineage>
        <taxon>Bacteria</taxon>
        <taxon>Pseudomonadati</taxon>
        <taxon>Bacteroidota</taxon>
        <taxon>Cytophagia</taxon>
        <taxon>Cytophagales</taxon>
        <taxon>Chryseotaleaceae</taxon>
        <taxon>Chryseosolibacter</taxon>
    </lineage>
</organism>
<name>A0AAP2GIF8_9BACT</name>
<dbReference type="CDD" id="cd07909">
    <property type="entry name" value="YciF"/>
    <property type="match status" value="1"/>
</dbReference>
<dbReference type="Pfam" id="PF05974">
    <property type="entry name" value="DUF892"/>
    <property type="match status" value="1"/>
</dbReference>
<proteinExistence type="predicted"/>
<sequence>MLAEHRIFVDRRDAGFEVGKLLEDRYKGKNALVVGIPRGGVVIAYEIANLLEGELSAIITKKLPHPQQKEFAIGSVAEDGSVYLTSAAREVSSETIRATVRAQEKEIQSRIQRFRKGKPLPNLEGRIVIIADDGIATGSTIVPAITLCKRRKAARVIIAAPVSGKRFVSEIHDLADEIVIVEQPADFYAVGQVYNDFHHLSDEEVVAFINDFERRRNDKIKSETIHNRNLQSNKNQIMAIQANEAVAKDSKLKEFFVDQLQDILWAEKKLVKTLPKLQEAATTTELRDAFSKHLEQTRTHVDRLYEVFNMIGEDADTQKCPAMAGIVDEGEEIIDETEEGTSQRDVGLIFAAQKAEHYEIATYGGLVTLAHTIGYDDAAQVLSQTLAEEKETDVLLTQIAERNVNYQASLEPK</sequence>
<dbReference type="InterPro" id="IPR010287">
    <property type="entry name" value="DUF892_YciF-like"/>
</dbReference>
<dbReference type="PANTHER" id="PTHR30565:SF9">
    <property type="entry name" value="PROTEIN YCIF"/>
    <property type="match status" value="1"/>
</dbReference>
<dbReference type="Proteomes" id="UP001319200">
    <property type="component" value="Unassembled WGS sequence"/>
</dbReference>
<dbReference type="CDD" id="cd06223">
    <property type="entry name" value="PRTases_typeI"/>
    <property type="match status" value="1"/>
</dbReference>
<dbReference type="Pfam" id="PF00156">
    <property type="entry name" value="Pribosyltran"/>
    <property type="match status" value="1"/>
</dbReference>
<evidence type="ECO:0000313" key="2">
    <source>
        <dbReference type="EMBL" id="MBT1697014.1"/>
    </source>
</evidence>
<dbReference type="InterPro" id="IPR047114">
    <property type="entry name" value="YciF"/>
</dbReference>